<feature type="transmembrane region" description="Helical" evidence="1">
    <location>
        <begin position="25"/>
        <end position="46"/>
    </location>
</feature>
<reference evidence="2" key="1">
    <citation type="journal article" date="2007" name="Genome Res.">
        <title>Initial sequence and comparative analysis of the cat genome.</title>
        <authorList>
            <person name="Pontius J.U."/>
            <person name="Mullikin J.C."/>
            <person name="Smith D.R."/>
            <person name="Lindblad-Toh K."/>
            <person name="Gnerre S."/>
            <person name="Clamp M."/>
            <person name="Chang J."/>
            <person name="Stephens R."/>
            <person name="Neelam B."/>
            <person name="Volfovsky N."/>
            <person name="Schaffer A.A."/>
            <person name="Agarwala R."/>
            <person name="Narfstrom K."/>
            <person name="Murphy W.J."/>
            <person name="Giger U."/>
            <person name="Roca A.L."/>
            <person name="Antunes A."/>
            <person name="Menotti-Raymond M."/>
            <person name="Yuhki N."/>
            <person name="Pecon-Slattery J."/>
            <person name="Johnson W.E."/>
            <person name="Bourque G."/>
            <person name="Tesler G."/>
            <person name="O'Brien S.J."/>
        </authorList>
    </citation>
    <scope>NUCLEOTIDE SEQUENCE [LARGE SCALE GENOMIC DNA]</scope>
    <source>
        <strain evidence="2">Abyssinian</strain>
    </source>
</reference>
<keyword evidence="3" id="KW-1185">Reference proteome</keyword>
<organism evidence="2 3">
    <name type="scientific">Felis catus</name>
    <name type="common">Cat</name>
    <name type="synonym">Felis silvestris catus</name>
    <dbReference type="NCBI Taxonomy" id="9685"/>
    <lineage>
        <taxon>Eukaryota</taxon>
        <taxon>Metazoa</taxon>
        <taxon>Chordata</taxon>
        <taxon>Craniata</taxon>
        <taxon>Vertebrata</taxon>
        <taxon>Euteleostomi</taxon>
        <taxon>Mammalia</taxon>
        <taxon>Eutheria</taxon>
        <taxon>Laurasiatheria</taxon>
        <taxon>Carnivora</taxon>
        <taxon>Feliformia</taxon>
        <taxon>Felidae</taxon>
        <taxon>Felinae</taxon>
        <taxon>Felis</taxon>
    </lineage>
</organism>
<accession>A0ABI7Z284</accession>
<name>A0ABI7Z284_FELCA</name>
<evidence type="ECO:0000256" key="1">
    <source>
        <dbReference type="SAM" id="Phobius"/>
    </source>
</evidence>
<protein>
    <submittedName>
        <fullName evidence="2">Uncharacterized protein</fullName>
    </submittedName>
</protein>
<keyword evidence="1" id="KW-0472">Membrane</keyword>
<reference evidence="2" key="2">
    <citation type="submission" date="2011-09" db="EMBL/GenBank/DDBJ databases">
        <title>Sequence assembly of the Felis catus genome version 6.2.</title>
        <authorList>
            <person name="Hillier L.W."/>
            <person name="Warren W."/>
            <person name="Obrien S."/>
            <person name="Wilson R.K."/>
        </authorList>
    </citation>
    <scope>NUCLEOTIDE SEQUENCE [LARGE SCALE GENOMIC DNA]</scope>
    <source>
        <strain evidence="2">Abyssinian</strain>
    </source>
</reference>
<evidence type="ECO:0000313" key="2">
    <source>
        <dbReference type="Ensembl" id="ENSFCTP00005040986.1"/>
    </source>
</evidence>
<feature type="transmembrane region" description="Helical" evidence="1">
    <location>
        <begin position="114"/>
        <end position="135"/>
    </location>
</feature>
<reference evidence="2" key="4">
    <citation type="submission" date="2025-05" db="UniProtKB">
        <authorList>
            <consortium name="Ensembl"/>
        </authorList>
    </citation>
    <scope>IDENTIFICATION</scope>
    <source>
        <strain evidence="2">breed Abyssinian</strain>
    </source>
</reference>
<keyword evidence="1" id="KW-0812">Transmembrane</keyword>
<dbReference type="Ensembl" id="ENSFCTT00005055631.1">
    <property type="protein sequence ID" value="ENSFCTP00005040986.1"/>
    <property type="gene ID" value="ENSFCTG00005019312.1"/>
</dbReference>
<sequence length="138" mass="16035">MCPFKSAFFYPLDKHLVVQLLGDRVVLFLIFFWNLHTVFLSGCTSLHSHQQSKRGHLSLHPLQHPLLLELLILVILTDGWCLIVVLICLFLMMNDVEHLFICLLAIWMSSLEKYLFMSYAHFLTGLFVFRVLSLISTL</sequence>
<evidence type="ECO:0000313" key="3">
    <source>
        <dbReference type="Proteomes" id="UP000823872"/>
    </source>
</evidence>
<proteinExistence type="predicted"/>
<dbReference type="Ensembl" id="ENSFCTT00005055606.1">
    <property type="protein sequence ID" value="ENSFCTP00005040966.1"/>
    <property type="gene ID" value="ENSFCTG00005019312.1"/>
</dbReference>
<dbReference type="GeneTree" id="ENSGT01150000288333"/>
<dbReference type="Proteomes" id="UP000823872">
    <property type="component" value="Chromosome A2"/>
</dbReference>
<reference evidence="3" key="3">
    <citation type="submission" date="2021-02" db="EMBL/GenBank/DDBJ databases">
        <title>Safari Cat Assemblies.</title>
        <authorList>
            <person name="Bredemeyer K.R."/>
            <person name="Murphy W.J."/>
        </authorList>
    </citation>
    <scope>NUCLEOTIDE SEQUENCE [LARGE SCALE GENOMIC DNA]</scope>
</reference>
<feature type="transmembrane region" description="Helical" evidence="1">
    <location>
        <begin position="66"/>
        <end position="94"/>
    </location>
</feature>
<keyword evidence="1" id="KW-1133">Transmembrane helix</keyword>